<feature type="signal peptide" evidence="1">
    <location>
        <begin position="1"/>
        <end position="20"/>
    </location>
</feature>
<comment type="caution">
    <text evidence="2">The sequence shown here is derived from an EMBL/GenBank/DDBJ whole genome shotgun (WGS) entry which is preliminary data.</text>
</comment>
<evidence type="ECO:0000256" key="1">
    <source>
        <dbReference type="SAM" id="SignalP"/>
    </source>
</evidence>
<proteinExistence type="predicted"/>
<sequence>MRRLTYAVLITALALFPARADPIRWSEPRLLAPDTVAFLRQYSQAIAARDTVLWTVWAENRGNGQHVLWASRFNNGSWLEPESVAGEPDYIESVKAAVDAELNPWVAWDDCKWSRRQGGSWSPPEHIAKDSSIWGAVSDLTASAEHGVWALWSGVDPDAESVFIYTSRYYAGSWTEPCLVAKFDWYLLMYGEGLTAPPGGPVRSVWTGWLETGFGIYSSTWGGDSWVNREMIPESWLGGPLAVCSDSVGGTWVTWLQGWMGDSLYVLCARHDRTAWTDTWRLTAGLAVHVYQGMLCCDDHGRIWALWGDRRYALPDTVDICVRYFDGDTWSGRVVVTTCPRMEAAPQAAAALGKVWVVWTARESQDRWLLYYSHTLPSGVAEERSPKPAAVSPLRVFPSPARYWVWLEGADKAALFTPDGRRAASLTRGRNDIRSLPRGVYLVRAADADSPVSKVVLSR</sequence>
<protein>
    <recommendedName>
        <fullName evidence="3">T9SS type A sorting domain-containing protein</fullName>
    </recommendedName>
</protein>
<dbReference type="EMBL" id="DSUT01000191">
    <property type="protein sequence ID" value="HGK29086.1"/>
    <property type="molecule type" value="Genomic_DNA"/>
</dbReference>
<keyword evidence="1" id="KW-0732">Signal</keyword>
<organism evidence="2">
    <name type="scientific">candidate division WOR-3 bacterium</name>
    <dbReference type="NCBI Taxonomy" id="2052148"/>
    <lineage>
        <taxon>Bacteria</taxon>
        <taxon>Bacteria division WOR-3</taxon>
    </lineage>
</organism>
<reference evidence="2" key="1">
    <citation type="journal article" date="2020" name="mSystems">
        <title>Genome- and Community-Level Interaction Insights into Carbon Utilization and Element Cycling Functions of Hydrothermarchaeota in Hydrothermal Sediment.</title>
        <authorList>
            <person name="Zhou Z."/>
            <person name="Liu Y."/>
            <person name="Xu W."/>
            <person name="Pan J."/>
            <person name="Luo Z.H."/>
            <person name="Li M."/>
        </authorList>
    </citation>
    <scope>NUCLEOTIDE SEQUENCE [LARGE SCALE GENOMIC DNA]</scope>
    <source>
        <strain evidence="2">SpSt-488</strain>
    </source>
</reference>
<dbReference type="AlphaFoldDB" id="A0A7C4CC77"/>
<evidence type="ECO:0008006" key="3">
    <source>
        <dbReference type="Google" id="ProtNLM"/>
    </source>
</evidence>
<evidence type="ECO:0000313" key="2">
    <source>
        <dbReference type="EMBL" id="HGK29086.1"/>
    </source>
</evidence>
<accession>A0A7C4CC77</accession>
<gene>
    <name evidence="2" type="ORF">ENS41_09115</name>
</gene>
<feature type="chain" id="PRO_5028468333" description="T9SS type A sorting domain-containing protein" evidence="1">
    <location>
        <begin position="21"/>
        <end position="459"/>
    </location>
</feature>
<name>A0A7C4CC77_UNCW3</name>